<dbReference type="InterPro" id="IPR036108">
    <property type="entry name" value="4pyrrol_syn_uPrphyn_synt_sf"/>
</dbReference>
<dbReference type="EMBL" id="BX569695">
    <property type="protein sequence ID" value="CAE08725.1"/>
    <property type="molecule type" value="Genomic_DNA"/>
</dbReference>
<dbReference type="Proteomes" id="UP000001422">
    <property type="component" value="Chromosome"/>
</dbReference>
<dbReference type="eggNOG" id="COG1587">
    <property type="taxonomic scope" value="Bacteria"/>
</dbReference>
<dbReference type="RefSeq" id="WP_011129066.1">
    <property type="nucleotide sequence ID" value="NC_005070.1"/>
</dbReference>
<dbReference type="Pfam" id="PF02602">
    <property type="entry name" value="HEM4"/>
    <property type="match status" value="1"/>
</dbReference>
<dbReference type="HOGENOM" id="CLU_011276_9_5_3"/>
<dbReference type="EC" id="4.2.1.75" evidence="2"/>
<organism evidence="2 3">
    <name type="scientific">Parasynechococcus marenigrum (strain WH8102)</name>
    <dbReference type="NCBI Taxonomy" id="84588"/>
    <lineage>
        <taxon>Bacteria</taxon>
        <taxon>Bacillati</taxon>
        <taxon>Cyanobacteriota</taxon>
        <taxon>Cyanophyceae</taxon>
        <taxon>Synechococcales</taxon>
        <taxon>Prochlorococcaceae</taxon>
        <taxon>Parasynechococcus</taxon>
        <taxon>Parasynechococcus marenigrum</taxon>
    </lineage>
</organism>
<dbReference type="PANTHER" id="PTHR40082:SF1">
    <property type="entry name" value="BLR5956 PROTEIN"/>
    <property type="match status" value="1"/>
</dbReference>
<dbReference type="InterPro" id="IPR003754">
    <property type="entry name" value="4pyrrol_synth_uPrphyn_synth"/>
</dbReference>
<dbReference type="STRING" id="84588.SYNW2210"/>
<protein>
    <submittedName>
        <fullName evidence="2">Uroporphyrinogen III synthase</fullName>
        <ecNumber evidence="2">4.2.1.75</ecNumber>
    </submittedName>
</protein>
<evidence type="ECO:0000259" key="1">
    <source>
        <dbReference type="Pfam" id="PF02602"/>
    </source>
</evidence>
<proteinExistence type="predicted"/>
<dbReference type="AlphaFoldDB" id="Q7U462"/>
<dbReference type="GO" id="GO:0004852">
    <property type="term" value="F:uroporphyrinogen-III synthase activity"/>
    <property type="evidence" value="ECO:0007669"/>
    <property type="project" value="UniProtKB-EC"/>
</dbReference>
<dbReference type="CDD" id="cd06578">
    <property type="entry name" value="HemD"/>
    <property type="match status" value="1"/>
</dbReference>
<evidence type="ECO:0000313" key="2">
    <source>
        <dbReference type="EMBL" id="CAE08725.1"/>
    </source>
</evidence>
<feature type="domain" description="Tetrapyrrole biosynthesis uroporphyrinogen III synthase" evidence="1">
    <location>
        <begin position="23"/>
        <end position="254"/>
    </location>
</feature>
<dbReference type="GO" id="GO:0006780">
    <property type="term" value="P:uroporphyrinogen III biosynthetic process"/>
    <property type="evidence" value="ECO:0007669"/>
    <property type="project" value="InterPro"/>
</dbReference>
<reference evidence="2 3" key="1">
    <citation type="journal article" date="2003" name="Nature">
        <title>The genome of a motile marine Synechococcus.</title>
        <authorList>
            <person name="Palenik B."/>
            <person name="Brahamsha B."/>
            <person name="Larimer F."/>
            <person name="Land M."/>
            <person name="Hauser L."/>
            <person name="Chain P."/>
            <person name="Lamerdin J."/>
            <person name="Regala W."/>
            <person name="Allen E.A."/>
            <person name="McCarren J."/>
            <person name="Paulsen I."/>
            <person name="Dufresne A."/>
            <person name="Partensky F."/>
            <person name="Webb E."/>
            <person name="Waterbury J."/>
        </authorList>
    </citation>
    <scope>NUCLEOTIDE SEQUENCE [LARGE SCALE GENOMIC DNA]</scope>
    <source>
        <strain evidence="2 3">WH8102</strain>
    </source>
</reference>
<evidence type="ECO:0000313" key="3">
    <source>
        <dbReference type="Proteomes" id="UP000001422"/>
    </source>
</evidence>
<keyword evidence="3" id="KW-1185">Reference proteome</keyword>
<dbReference type="PANTHER" id="PTHR40082">
    <property type="entry name" value="BLR5956 PROTEIN"/>
    <property type="match status" value="1"/>
</dbReference>
<accession>Q7U462</accession>
<sequence length="262" mass="28371">MSQPLQNCTVVVTRAADQLGEARRLLETQGAQVLDLPALVIGPPDDWGPLDDALSELEDFHWLVVSSANGVQAVEQRLQRLGRSLLRRPANLRIAAVGRKTARALEDLGATADFVPPSFVADSLIDHFPVSGYGLRMLLPRVQSGGRTVLAEAFGEAGVRVVEVAAYESRCPDAMPERTAEALEAGTVDAILFSSGKTAAHTAQLLLQRFGPGWEQRLETLKLVSIGPQTSRSCREWFGRIDAEADPHDLEGLVSACRSLLR</sequence>
<dbReference type="Gene3D" id="3.40.50.10090">
    <property type="match status" value="2"/>
</dbReference>
<gene>
    <name evidence="2" type="primary">hemD</name>
    <name evidence="2" type="ordered locus">SYNW2210</name>
</gene>
<dbReference type="InterPro" id="IPR039793">
    <property type="entry name" value="UROS/Hem4"/>
</dbReference>
<name>Q7U462_PARMW</name>
<keyword evidence="2" id="KW-0456">Lyase</keyword>
<dbReference type="KEGG" id="syw:SYNW2210"/>
<dbReference type="SUPFAM" id="SSF69618">
    <property type="entry name" value="HemD-like"/>
    <property type="match status" value="1"/>
</dbReference>